<sequence length="63" mass="7466">MLQRAGDFDEWELAEAARKYIPIYKKGEVCKVPYKDLPTGKVKHVEFYLVDGQWLYVDNDQEE</sequence>
<dbReference type="Proteomes" id="UP000184368">
    <property type="component" value="Unassembled WGS sequence"/>
</dbReference>
<protein>
    <submittedName>
        <fullName evidence="1">Uncharacterized protein</fullName>
    </submittedName>
</protein>
<keyword evidence="2" id="KW-1185">Reference proteome</keyword>
<accession>A0A1M4VTC3</accession>
<organism evidence="1 2">
    <name type="scientific">Cnuella takakiae</name>
    <dbReference type="NCBI Taxonomy" id="1302690"/>
    <lineage>
        <taxon>Bacteria</taxon>
        <taxon>Pseudomonadati</taxon>
        <taxon>Bacteroidota</taxon>
        <taxon>Chitinophagia</taxon>
        <taxon>Chitinophagales</taxon>
        <taxon>Chitinophagaceae</taxon>
        <taxon>Cnuella</taxon>
    </lineage>
</organism>
<gene>
    <name evidence="1" type="ORF">SAMN05444008_102380</name>
</gene>
<dbReference type="EMBL" id="FQUO01000002">
    <property type="protein sequence ID" value="SHE72371.1"/>
    <property type="molecule type" value="Genomic_DNA"/>
</dbReference>
<reference evidence="1 2" key="1">
    <citation type="submission" date="2016-11" db="EMBL/GenBank/DDBJ databases">
        <authorList>
            <person name="Jaros S."/>
            <person name="Januszkiewicz K."/>
            <person name="Wedrychowicz H."/>
        </authorList>
    </citation>
    <scope>NUCLEOTIDE SEQUENCE [LARGE SCALE GENOMIC DNA]</scope>
    <source>
        <strain evidence="1 2">DSM 26897</strain>
    </source>
</reference>
<dbReference type="RefSeq" id="WP_073040162.1">
    <property type="nucleotide sequence ID" value="NZ_FQUO01000002.1"/>
</dbReference>
<dbReference type="AlphaFoldDB" id="A0A1M4VTC3"/>
<evidence type="ECO:0000313" key="1">
    <source>
        <dbReference type="EMBL" id="SHE72371.1"/>
    </source>
</evidence>
<name>A0A1M4VTC3_9BACT</name>
<evidence type="ECO:0000313" key="2">
    <source>
        <dbReference type="Proteomes" id="UP000184368"/>
    </source>
</evidence>
<proteinExistence type="predicted"/>
<dbReference type="STRING" id="1302690.BUE76_11830"/>